<feature type="DNA-binding region" description="H-T-H motif" evidence="5">
    <location>
        <begin position="55"/>
        <end position="74"/>
    </location>
</feature>
<keyword evidence="4" id="KW-0804">Transcription</keyword>
<protein>
    <submittedName>
        <fullName evidence="8">TetR family transcriptional regulator</fullName>
    </submittedName>
</protein>
<feature type="region of interest" description="Disordered" evidence="6">
    <location>
        <begin position="1"/>
        <end position="33"/>
    </location>
</feature>
<dbReference type="InterPro" id="IPR023772">
    <property type="entry name" value="DNA-bd_HTH_TetR-type_CS"/>
</dbReference>
<feature type="domain" description="HTH tetR-type" evidence="7">
    <location>
        <begin position="32"/>
        <end position="92"/>
    </location>
</feature>
<evidence type="ECO:0000256" key="5">
    <source>
        <dbReference type="PROSITE-ProRule" id="PRU00335"/>
    </source>
</evidence>
<dbReference type="KEGG" id="cnan:A2G96_14750"/>
<sequence length="219" mass="24593">MSTTQTGDTGIADVDATGPAGGMGPPKTARGQKTREALLRAAEKVFGEKGYYAASISEITQEAKVAMGTFYLYFKDKEDIFRALVGHMLELVRAHLRKHVAAAETQMEAERLGLKAFLSFVSRHKNLYRIVLDSYSVDETIYSSYFQVFAELYSRRLTRAEEQGEIVPGDAEVRAWCLIGISNFLGMRYARWKRPPSMEKVVDTAFDLIAHGLQPRQTR</sequence>
<dbReference type="EMBL" id="CP014844">
    <property type="protein sequence ID" value="AMR78899.1"/>
    <property type="molecule type" value="Genomic_DNA"/>
</dbReference>
<dbReference type="Gene3D" id="1.10.10.60">
    <property type="entry name" value="Homeodomain-like"/>
    <property type="match status" value="1"/>
</dbReference>
<name>A0A142JLD7_9BURK</name>
<evidence type="ECO:0000256" key="6">
    <source>
        <dbReference type="SAM" id="MobiDB-lite"/>
    </source>
</evidence>
<organism evidence="8 9">
    <name type="scientific">Cupriavidus nantongensis</name>
    <dbReference type="NCBI Taxonomy" id="1796606"/>
    <lineage>
        <taxon>Bacteria</taxon>
        <taxon>Pseudomonadati</taxon>
        <taxon>Pseudomonadota</taxon>
        <taxon>Betaproteobacteria</taxon>
        <taxon>Burkholderiales</taxon>
        <taxon>Burkholderiaceae</taxon>
        <taxon>Cupriavidus</taxon>
    </lineage>
</organism>
<keyword evidence="3 5" id="KW-0238">DNA-binding</keyword>
<dbReference type="Proteomes" id="UP000075238">
    <property type="component" value="Chromosome 1"/>
</dbReference>
<accession>A0A142JLD7</accession>
<dbReference type="SUPFAM" id="SSF48498">
    <property type="entry name" value="Tetracyclin repressor-like, C-terminal domain"/>
    <property type="match status" value="1"/>
</dbReference>
<dbReference type="PANTHER" id="PTHR43479:SF11">
    <property type="entry name" value="ACREF_ENVCD OPERON REPRESSOR-RELATED"/>
    <property type="match status" value="1"/>
</dbReference>
<dbReference type="PROSITE" id="PS01081">
    <property type="entry name" value="HTH_TETR_1"/>
    <property type="match status" value="1"/>
</dbReference>
<keyword evidence="9" id="KW-1185">Reference proteome</keyword>
<evidence type="ECO:0000256" key="4">
    <source>
        <dbReference type="ARBA" id="ARBA00023163"/>
    </source>
</evidence>
<dbReference type="PROSITE" id="PS50977">
    <property type="entry name" value="HTH_TETR_2"/>
    <property type="match status" value="1"/>
</dbReference>
<dbReference type="InterPro" id="IPR036271">
    <property type="entry name" value="Tet_transcr_reg_TetR-rel_C_sf"/>
</dbReference>
<dbReference type="GO" id="GO:0003677">
    <property type="term" value="F:DNA binding"/>
    <property type="evidence" value="ECO:0007669"/>
    <property type="project" value="UniProtKB-UniRule"/>
</dbReference>
<dbReference type="Gene3D" id="1.10.357.10">
    <property type="entry name" value="Tetracycline Repressor, domain 2"/>
    <property type="match status" value="1"/>
</dbReference>
<evidence type="ECO:0000256" key="2">
    <source>
        <dbReference type="ARBA" id="ARBA00023015"/>
    </source>
</evidence>
<dbReference type="OrthoDB" id="9809772at2"/>
<dbReference type="InterPro" id="IPR050624">
    <property type="entry name" value="HTH-type_Tx_Regulator"/>
</dbReference>
<dbReference type="AlphaFoldDB" id="A0A142JLD7"/>
<dbReference type="PANTHER" id="PTHR43479">
    <property type="entry name" value="ACREF/ENVCD OPERON REPRESSOR-RELATED"/>
    <property type="match status" value="1"/>
</dbReference>
<dbReference type="InterPro" id="IPR001647">
    <property type="entry name" value="HTH_TetR"/>
</dbReference>
<keyword evidence="2" id="KW-0805">Transcription regulation</keyword>
<dbReference type="PRINTS" id="PR00455">
    <property type="entry name" value="HTHTETR"/>
</dbReference>
<proteinExistence type="predicted"/>
<dbReference type="Pfam" id="PF00440">
    <property type="entry name" value="TetR_N"/>
    <property type="match status" value="1"/>
</dbReference>
<keyword evidence="1" id="KW-0678">Repressor</keyword>
<dbReference type="STRING" id="1796606.A2G96_14750"/>
<dbReference type="SUPFAM" id="SSF46689">
    <property type="entry name" value="Homeodomain-like"/>
    <property type="match status" value="1"/>
</dbReference>
<reference evidence="8 9" key="1">
    <citation type="submission" date="2016-03" db="EMBL/GenBank/DDBJ databases">
        <title>Complete genome sequence of a novel chlorpyrifos degrading bacterium, Cupriavidus nantongensis sp. X1.</title>
        <authorList>
            <person name="Fang L."/>
        </authorList>
    </citation>
    <scope>NUCLEOTIDE SEQUENCE [LARGE SCALE GENOMIC DNA]</scope>
    <source>
        <strain evidence="8 9">X1</strain>
    </source>
</reference>
<evidence type="ECO:0000313" key="9">
    <source>
        <dbReference type="Proteomes" id="UP000075238"/>
    </source>
</evidence>
<gene>
    <name evidence="8" type="ORF">A2G96_14750</name>
</gene>
<dbReference type="RefSeq" id="WP_012353065.1">
    <property type="nucleotide sequence ID" value="NZ_CP014844.1"/>
</dbReference>
<dbReference type="GeneID" id="29760369"/>
<evidence type="ECO:0000259" key="7">
    <source>
        <dbReference type="PROSITE" id="PS50977"/>
    </source>
</evidence>
<dbReference type="InterPro" id="IPR009057">
    <property type="entry name" value="Homeodomain-like_sf"/>
</dbReference>
<evidence type="ECO:0000313" key="8">
    <source>
        <dbReference type="EMBL" id="AMR78899.1"/>
    </source>
</evidence>
<evidence type="ECO:0000256" key="3">
    <source>
        <dbReference type="ARBA" id="ARBA00023125"/>
    </source>
</evidence>
<evidence type="ECO:0000256" key="1">
    <source>
        <dbReference type="ARBA" id="ARBA00022491"/>
    </source>
</evidence>